<evidence type="ECO:0000256" key="1">
    <source>
        <dbReference type="SAM" id="SignalP"/>
    </source>
</evidence>
<comment type="caution">
    <text evidence="3">The sequence shown here is derived from an EMBL/GenBank/DDBJ whole genome shotgun (WGS) entry which is preliminary data.</text>
</comment>
<dbReference type="RefSeq" id="WP_379712212.1">
    <property type="nucleotide sequence ID" value="NZ_JBHTBS010000004.1"/>
</dbReference>
<protein>
    <submittedName>
        <fullName evidence="3">Ig-like domain-containing protein</fullName>
    </submittedName>
</protein>
<dbReference type="NCBIfam" id="NF033679">
    <property type="entry name" value="DNRLRE_dom"/>
    <property type="match status" value="1"/>
</dbReference>
<proteinExistence type="predicted"/>
<dbReference type="PROSITE" id="PS51257">
    <property type="entry name" value="PROKAR_LIPOPROTEIN"/>
    <property type="match status" value="1"/>
</dbReference>
<dbReference type="Proteomes" id="UP001596472">
    <property type="component" value="Unassembled WGS sequence"/>
</dbReference>
<evidence type="ECO:0000313" key="4">
    <source>
        <dbReference type="Proteomes" id="UP001596472"/>
    </source>
</evidence>
<accession>A0ABW2L8S2</accession>
<feature type="chain" id="PRO_5046990372" evidence="1">
    <location>
        <begin position="30"/>
        <end position="725"/>
    </location>
</feature>
<feature type="domain" description="Bacterial Ig-like" evidence="2">
    <location>
        <begin position="244"/>
        <end position="326"/>
    </location>
</feature>
<evidence type="ECO:0000259" key="2">
    <source>
        <dbReference type="Pfam" id="PF19078"/>
    </source>
</evidence>
<feature type="signal peptide" evidence="1">
    <location>
        <begin position="1"/>
        <end position="29"/>
    </location>
</feature>
<keyword evidence="1" id="KW-0732">Signal</keyword>
<gene>
    <name evidence="3" type="ORF">ACFQY0_10935</name>
</gene>
<dbReference type="EMBL" id="JBHTBS010000004">
    <property type="protein sequence ID" value="MFC7337693.1"/>
    <property type="molecule type" value="Genomic_DNA"/>
</dbReference>
<evidence type="ECO:0000313" key="3">
    <source>
        <dbReference type="EMBL" id="MFC7337693.1"/>
    </source>
</evidence>
<sequence length="725" mass="75629">MKTFRNRLAAPIFAALACSFPGLFPFAQAETFDLVEFQTVDFNNLFPANGSNNIDVFDSTGTTSATAAPFDTTAYVRSSVNSNAAFVPRRAQLYLQFDLSGLGQDTIARATLDFSAYSLNDLTAAVNSPELFVSQLAGDWSPSGDEGTLNPVFDPVLYETVSGGGVTSGTGTDLYTGGGFTPGTFRNTTVYSVDVTNIVRNWQDGDPNHGLHLELGDSVSFNQGIGIDPSSLKLNVIAADTPVPTLSTDFSSVTTDYTVYVDFSEDVSGLESDDFTVINGSASTLVGSGANYTLTISPTTAGNVEITLPADAVNATVGGSGNVVSNTLITLYDPPAPPSVTLSTPAGLFDQFTVNVVFDEAVAGLEDADFVVTNGYASDLMGTGATYSIKITADSTGSIEVTLPADSVTDLDDGLGNLESNTLAVVNNPADSALTNFINGNLNNPVPAIPGTTSGNTPYYLDPTTNIVQSEVGGDSVRANQWVLPTASSGFVFGADSGSAGMGDGAMIGSGSYNARPRAVFYFADDNKESTGLLDFGMDVFLDDNSPENDLKFLVEIYAWNDEEIEPRLSWGGPTANVATYNLTDLGEAVTLLNRQVLASSAADASWQTLALGSADVGAGYDNYVWRIGVMGATNGDVFAFDNVTVSVGTPAPEITSISRAPTGVVSIEFTSSAGNVDVYRSTDLLDFGDSPIDSDVPPGSYIDGTAISLPKAFYILVPTGDPAP</sequence>
<feature type="domain" description="Bacterial Ig-like" evidence="2">
    <location>
        <begin position="347"/>
        <end position="421"/>
    </location>
</feature>
<name>A0ABW2L8S2_9BACT</name>
<keyword evidence="4" id="KW-1185">Reference proteome</keyword>
<dbReference type="InterPro" id="IPR044048">
    <property type="entry name" value="Big_12"/>
</dbReference>
<organism evidence="3 4">
    <name type="scientific">Haloferula chungangensis</name>
    <dbReference type="NCBI Taxonomy" id="1048331"/>
    <lineage>
        <taxon>Bacteria</taxon>
        <taxon>Pseudomonadati</taxon>
        <taxon>Verrucomicrobiota</taxon>
        <taxon>Verrucomicrobiia</taxon>
        <taxon>Verrucomicrobiales</taxon>
        <taxon>Verrucomicrobiaceae</taxon>
        <taxon>Haloferula</taxon>
    </lineage>
</organism>
<reference evidence="4" key="1">
    <citation type="journal article" date="2019" name="Int. J. Syst. Evol. Microbiol.">
        <title>The Global Catalogue of Microorganisms (GCM) 10K type strain sequencing project: providing services to taxonomists for standard genome sequencing and annotation.</title>
        <authorList>
            <consortium name="The Broad Institute Genomics Platform"/>
            <consortium name="The Broad Institute Genome Sequencing Center for Infectious Disease"/>
            <person name="Wu L."/>
            <person name="Ma J."/>
        </authorList>
    </citation>
    <scope>NUCLEOTIDE SEQUENCE [LARGE SCALE GENOMIC DNA]</scope>
    <source>
        <strain evidence="4">CGMCC 4.1467</strain>
    </source>
</reference>
<dbReference type="Pfam" id="PF19078">
    <property type="entry name" value="Big_12"/>
    <property type="match status" value="2"/>
</dbReference>